<sequence length="126" mass="14088">MQTLRRCIILGNMVTGNRNRMMDGQAGEILPSAGFLCLLQWYTQEGLKTLLEFRVLQVIDVLESQARSALLPDAAISAILDQLNVDITYEPLKCQAVALSLMETAKSRFEALRFMLTLGGQEIVRK</sequence>
<dbReference type="EMBL" id="JAHQIW010003839">
    <property type="protein sequence ID" value="KAJ1360316.1"/>
    <property type="molecule type" value="Genomic_DNA"/>
</dbReference>
<protein>
    <submittedName>
        <fullName evidence="1">Uncharacterized protein</fullName>
    </submittedName>
</protein>
<evidence type="ECO:0000313" key="2">
    <source>
        <dbReference type="Proteomes" id="UP001196413"/>
    </source>
</evidence>
<dbReference type="AlphaFoldDB" id="A0AAD5N4M1"/>
<organism evidence="1 2">
    <name type="scientific">Parelaphostrongylus tenuis</name>
    <name type="common">Meningeal worm</name>
    <dbReference type="NCBI Taxonomy" id="148309"/>
    <lineage>
        <taxon>Eukaryota</taxon>
        <taxon>Metazoa</taxon>
        <taxon>Ecdysozoa</taxon>
        <taxon>Nematoda</taxon>
        <taxon>Chromadorea</taxon>
        <taxon>Rhabditida</taxon>
        <taxon>Rhabditina</taxon>
        <taxon>Rhabditomorpha</taxon>
        <taxon>Strongyloidea</taxon>
        <taxon>Metastrongylidae</taxon>
        <taxon>Parelaphostrongylus</taxon>
    </lineage>
</organism>
<proteinExistence type="predicted"/>
<name>A0AAD5N4M1_PARTN</name>
<evidence type="ECO:0000313" key="1">
    <source>
        <dbReference type="EMBL" id="KAJ1360316.1"/>
    </source>
</evidence>
<reference evidence="1" key="1">
    <citation type="submission" date="2021-06" db="EMBL/GenBank/DDBJ databases">
        <title>Parelaphostrongylus tenuis whole genome reference sequence.</title>
        <authorList>
            <person name="Garwood T.J."/>
            <person name="Larsen P.A."/>
            <person name="Fountain-Jones N.M."/>
            <person name="Garbe J.R."/>
            <person name="Macchietto M.G."/>
            <person name="Kania S.A."/>
            <person name="Gerhold R.W."/>
            <person name="Richards J.E."/>
            <person name="Wolf T.M."/>
        </authorList>
    </citation>
    <scope>NUCLEOTIDE SEQUENCE</scope>
    <source>
        <strain evidence="1">MNPRO001-30</strain>
        <tissue evidence="1">Meninges</tissue>
    </source>
</reference>
<accession>A0AAD5N4M1</accession>
<keyword evidence="2" id="KW-1185">Reference proteome</keyword>
<gene>
    <name evidence="1" type="ORF">KIN20_019251</name>
</gene>
<comment type="caution">
    <text evidence="1">The sequence shown here is derived from an EMBL/GenBank/DDBJ whole genome shotgun (WGS) entry which is preliminary data.</text>
</comment>
<dbReference type="Proteomes" id="UP001196413">
    <property type="component" value="Unassembled WGS sequence"/>
</dbReference>